<proteinExistence type="predicted"/>
<name>A0ACC1RR87_9APHY</name>
<reference evidence="1" key="1">
    <citation type="submission" date="2022-07" db="EMBL/GenBank/DDBJ databases">
        <title>Genome Sequence of Phlebia brevispora.</title>
        <authorList>
            <person name="Buettner E."/>
        </authorList>
    </citation>
    <scope>NUCLEOTIDE SEQUENCE</scope>
    <source>
        <strain evidence="1">MPL23</strain>
    </source>
</reference>
<evidence type="ECO:0000313" key="1">
    <source>
        <dbReference type="EMBL" id="KAJ3522349.1"/>
    </source>
</evidence>
<dbReference type="Proteomes" id="UP001148662">
    <property type="component" value="Unassembled WGS sequence"/>
</dbReference>
<keyword evidence="2" id="KW-1185">Reference proteome</keyword>
<sequence>MGESKCSIDLVNTGLKMWCTLGIQVPVVCAPMATGSTAKLVTQVVLGGGFAFIPAGYENVRHLREELATTRSILSSSGQSHSLRLAVGVGFYGWKLDQDGDGANAMLDAALQAGVRAIWFSFGSELGKYVEYVRESDTNTGRKTLIFIQVNSVDEALKAVNEWHADIVVAQGIEAGGPGANYAPPAFNLVSSILSALPPNAPPVLAAGGIINGAQIAGFLALGAAGAVLGTRFLLTPESAYTGPQKAALLISDSTSTVRSHAFAHARGTFGWPGNIDARGIRNKLVEDIENDEELSVVQERLADATKHGMSDYMVIYAGTGAADLHDIVEAQDVVKELYREIIARLRATQSILIEPKKVVIEPED</sequence>
<gene>
    <name evidence="1" type="ORF">NM688_g8887</name>
</gene>
<accession>A0ACC1RR87</accession>
<evidence type="ECO:0000313" key="2">
    <source>
        <dbReference type="Proteomes" id="UP001148662"/>
    </source>
</evidence>
<organism evidence="1 2">
    <name type="scientific">Phlebia brevispora</name>
    <dbReference type="NCBI Taxonomy" id="194682"/>
    <lineage>
        <taxon>Eukaryota</taxon>
        <taxon>Fungi</taxon>
        <taxon>Dikarya</taxon>
        <taxon>Basidiomycota</taxon>
        <taxon>Agaricomycotina</taxon>
        <taxon>Agaricomycetes</taxon>
        <taxon>Polyporales</taxon>
        <taxon>Meruliaceae</taxon>
        <taxon>Phlebia</taxon>
    </lineage>
</organism>
<protein>
    <submittedName>
        <fullName evidence="1">Uncharacterized protein</fullName>
    </submittedName>
</protein>
<comment type="caution">
    <text evidence="1">The sequence shown here is derived from an EMBL/GenBank/DDBJ whole genome shotgun (WGS) entry which is preliminary data.</text>
</comment>
<dbReference type="EMBL" id="JANHOG010002543">
    <property type="protein sequence ID" value="KAJ3522349.1"/>
    <property type="molecule type" value="Genomic_DNA"/>
</dbReference>